<dbReference type="Proteomes" id="UP000018418">
    <property type="component" value="Unassembled WGS sequence"/>
</dbReference>
<organism evidence="11 12">
    <name type="scientific">Acinetobacter brisouii CIP 110357</name>
    <dbReference type="NCBI Taxonomy" id="1341683"/>
    <lineage>
        <taxon>Bacteria</taxon>
        <taxon>Pseudomonadati</taxon>
        <taxon>Pseudomonadota</taxon>
        <taxon>Gammaproteobacteria</taxon>
        <taxon>Moraxellales</taxon>
        <taxon>Moraxellaceae</taxon>
        <taxon>Acinetobacter</taxon>
    </lineage>
</organism>
<dbReference type="SMART" id="SM00866">
    <property type="entry name" value="UTRA"/>
    <property type="match status" value="1"/>
</dbReference>
<comment type="pathway">
    <text evidence="7">Amino-acid degradation; L-histidine degradation into L-glutamate [regulation].</text>
</comment>
<sequence length="256" mass="29656">MTNRVSNPQQQAELSPLHDSPLPLYEQVKQLIIKKIQDGIWPANYKIPSEMELVKLLGCSRMTINRALRELTEQRFLTRIQGVGSFVAERQSEAALFQIDNIAKEIESRNHRHRSEIILLEQIRANKEQCLQMQVAIGQKLYHSILVHFENDIPVQLEDRLVNAALIPNYIQQDFTQITPNDYLVKRVPISQGEHIVEAILANAKECKWLEISKTEPCLLLKRRTWTGEHIVSSARLIYPGSRYYLKGKFTPTTRY</sequence>
<evidence type="ECO:0000256" key="8">
    <source>
        <dbReference type="ARBA" id="ARBA00071620"/>
    </source>
</evidence>
<reference evidence="11 12" key="1">
    <citation type="submission" date="2013-10" db="EMBL/GenBank/DDBJ databases">
        <title>The Genome Sequence of Acinetobacter brisouii CIP 110357.</title>
        <authorList>
            <consortium name="The Broad Institute Genomics Platform"/>
            <consortium name="The Broad Institute Genome Sequencing Center for Infectious Disease"/>
            <person name="Cerqueira G."/>
            <person name="Feldgarden M."/>
            <person name="Courvalin P."/>
            <person name="Grillot-Courvalin C."/>
            <person name="Clermont D."/>
            <person name="Rocha E."/>
            <person name="Yoon E.-J."/>
            <person name="Nemec A."/>
            <person name="Young S.K."/>
            <person name="Zeng Q."/>
            <person name="Gargeya S."/>
            <person name="Fitzgerald M."/>
            <person name="Abouelleil A."/>
            <person name="Alvarado L."/>
            <person name="Berlin A.M."/>
            <person name="Chapman S.B."/>
            <person name="Gainer-Dewar J."/>
            <person name="Goldberg J."/>
            <person name="Gnerre S."/>
            <person name="Griggs A."/>
            <person name="Gujja S."/>
            <person name="Hansen M."/>
            <person name="Howarth C."/>
            <person name="Imamovic A."/>
            <person name="Ireland A."/>
            <person name="Larimer J."/>
            <person name="McCowan C."/>
            <person name="Murphy C."/>
            <person name="Pearson M."/>
            <person name="Poon T.W."/>
            <person name="Priest M."/>
            <person name="Roberts A."/>
            <person name="Saif S."/>
            <person name="Shea T."/>
            <person name="Sykes S."/>
            <person name="Wortman J."/>
            <person name="Nusbaum C."/>
            <person name="Birren B."/>
        </authorList>
    </citation>
    <scope>NUCLEOTIDE SEQUENCE [LARGE SCALE GENOMIC DNA]</scope>
    <source>
        <strain evidence="11 12">CIP 110357</strain>
    </source>
</reference>
<evidence type="ECO:0000313" key="11">
    <source>
        <dbReference type="EMBL" id="ESK52949.1"/>
    </source>
</evidence>
<dbReference type="OrthoDB" id="9808698at2"/>
<dbReference type="InterPro" id="IPR028978">
    <property type="entry name" value="Chorismate_lyase_/UTRA_dom_sf"/>
</dbReference>
<dbReference type="NCBIfam" id="TIGR02018">
    <property type="entry name" value="his_ut_repres"/>
    <property type="match status" value="1"/>
</dbReference>
<comment type="function">
    <text evidence="6">Repressor which binds to the hutP region in the histidine utilization (hut) operon. It blocks the expression of all the hut genes in the absence of inducer.</text>
</comment>
<dbReference type="STRING" id="396323.VH98_05940"/>
<evidence type="ECO:0000313" key="12">
    <source>
        <dbReference type="Proteomes" id="UP000018418"/>
    </source>
</evidence>
<keyword evidence="5" id="KW-0804">Transcription</keyword>
<feature type="domain" description="HTH gntR-type" evidence="10">
    <location>
        <begin position="22"/>
        <end position="90"/>
    </location>
</feature>
<dbReference type="InterPro" id="IPR050679">
    <property type="entry name" value="Bact_HTH_transcr_reg"/>
</dbReference>
<dbReference type="SMART" id="SM00345">
    <property type="entry name" value="HTH_GNTR"/>
    <property type="match status" value="1"/>
</dbReference>
<evidence type="ECO:0000256" key="2">
    <source>
        <dbReference type="ARBA" id="ARBA00022808"/>
    </source>
</evidence>
<dbReference type="InterPro" id="IPR036388">
    <property type="entry name" value="WH-like_DNA-bd_sf"/>
</dbReference>
<evidence type="ECO:0000256" key="3">
    <source>
        <dbReference type="ARBA" id="ARBA00023015"/>
    </source>
</evidence>
<dbReference type="GO" id="GO:0003677">
    <property type="term" value="F:DNA binding"/>
    <property type="evidence" value="ECO:0007669"/>
    <property type="project" value="UniProtKB-UniRule"/>
</dbReference>
<evidence type="ECO:0000256" key="1">
    <source>
        <dbReference type="ARBA" id="ARBA00022491"/>
    </source>
</evidence>
<evidence type="ECO:0000256" key="4">
    <source>
        <dbReference type="ARBA" id="ARBA00023125"/>
    </source>
</evidence>
<keyword evidence="3" id="KW-0805">Transcription regulation</keyword>
<dbReference type="AlphaFoldDB" id="V2VYX0"/>
<dbReference type="InterPro" id="IPR036390">
    <property type="entry name" value="WH_DNA-bd_sf"/>
</dbReference>
<evidence type="ECO:0000256" key="9">
    <source>
        <dbReference type="NCBIfam" id="TIGR02018"/>
    </source>
</evidence>
<dbReference type="GO" id="GO:0006547">
    <property type="term" value="P:L-histidine metabolic process"/>
    <property type="evidence" value="ECO:0007669"/>
    <property type="project" value="UniProtKB-UniRule"/>
</dbReference>
<dbReference type="SUPFAM" id="SSF64288">
    <property type="entry name" value="Chorismate lyase-like"/>
    <property type="match status" value="1"/>
</dbReference>
<dbReference type="GO" id="GO:0045892">
    <property type="term" value="P:negative regulation of DNA-templated transcription"/>
    <property type="evidence" value="ECO:0007669"/>
    <property type="project" value="UniProtKB-UniRule"/>
</dbReference>
<dbReference type="Gene3D" id="1.10.10.10">
    <property type="entry name" value="Winged helix-like DNA-binding domain superfamily/Winged helix DNA-binding domain"/>
    <property type="match status" value="1"/>
</dbReference>
<dbReference type="Gene3D" id="3.40.1410.10">
    <property type="entry name" value="Chorismate lyase-like"/>
    <property type="match status" value="1"/>
</dbReference>
<dbReference type="InterPro" id="IPR000524">
    <property type="entry name" value="Tscrpt_reg_HTH_GntR"/>
</dbReference>
<dbReference type="PROSITE" id="PS50949">
    <property type="entry name" value="HTH_GNTR"/>
    <property type="match status" value="1"/>
</dbReference>
<dbReference type="SUPFAM" id="SSF46785">
    <property type="entry name" value="Winged helix' DNA-binding domain"/>
    <property type="match status" value="1"/>
</dbReference>
<name>V2VYX0_9GAMM</name>
<evidence type="ECO:0000256" key="6">
    <source>
        <dbReference type="ARBA" id="ARBA00058362"/>
    </source>
</evidence>
<dbReference type="PATRIC" id="fig|1341683.3.peg.51"/>
<keyword evidence="2" id="KW-0369">Histidine metabolism</keyword>
<dbReference type="Pfam" id="PF07702">
    <property type="entry name" value="UTRA"/>
    <property type="match status" value="1"/>
</dbReference>
<dbReference type="InterPro" id="IPR011663">
    <property type="entry name" value="UTRA"/>
</dbReference>
<evidence type="ECO:0000256" key="7">
    <source>
        <dbReference type="ARBA" id="ARBA00060686"/>
    </source>
</evidence>
<keyword evidence="12" id="KW-1185">Reference proteome</keyword>
<dbReference type="InterPro" id="IPR010248">
    <property type="entry name" value="His_ut_repres"/>
</dbReference>
<gene>
    <name evidence="11" type="ORF">P255_00052</name>
</gene>
<dbReference type="EMBL" id="AYEU01000001">
    <property type="protein sequence ID" value="ESK52949.1"/>
    <property type="molecule type" value="Genomic_DNA"/>
</dbReference>
<dbReference type="RefSeq" id="WP_004898836.1">
    <property type="nucleotide sequence ID" value="NZ_BBTI01000003.1"/>
</dbReference>
<dbReference type="GO" id="GO:0003700">
    <property type="term" value="F:DNA-binding transcription factor activity"/>
    <property type="evidence" value="ECO:0007669"/>
    <property type="project" value="UniProtKB-UniRule"/>
</dbReference>
<accession>V2VYX0</accession>
<dbReference type="HOGENOM" id="CLU_063236_0_0_6"/>
<evidence type="ECO:0000259" key="10">
    <source>
        <dbReference type="PROSITE" id="PS50949"/>
    </source>
</evidence>
<comment type="caution">
    <text evidence="11">The sequence shown here is derived from an EMBL/GenBank/DDBJ whole genome shotgun (WGS) entry which is preliminary data.</text>
</comment>
<dbReference type="FunFam" id="3.40.1410.10:FF:000004">
    <property type="entry name" value="Histidine utilization repressor"/>
    <property type="match status" value="1"/>
</dbReference>
<keyword evidence="4" id="KW-0238">DNA-binding</keyword>
<dbReference type="PANTHER" id="PTHR44846:SF16">
    <property type="entry name" value="TRANSCRIPTIONAL REGULATOR PHNF-RELATED"/>
    <property type="match status" value="1"/>
</dbReference>
<evidence type="ECO:0000256" key="5">
    <source>
        <dbReference type="ARBA" id="ARBA00023163"/>
    </source>
</evidence>
<dbReference type="Pfam" id="PF00392">
    <property type="entry name" value="GntR"/>
    <property type="match status" value="1"/>
</dbReference>
<dbReference type="PRINTS" id="PR00035">
    <property type="entry name" value="HTHGNTR"/>
</dbReference>
<proteinExistence type="predicted"/>
<protein>
    <recommendedName>
        <fullName evidence="8 9">Histidine utilization repressor</fullName>
    </recommendedName>
</protein>
<keyword evidence="1" id="KW-0678">Repressor</keyword>
<dbReference type="FunFam" id="1.10.10.10:FF:000079">
    <property type="entry name" value="GntR family transcriptional regulator"/>
    <property type="match status" value="1"/>
</dbReference>
<dbReference type="PANTHER" id="PTHR44846">
    <property type="entry name" value="MANNOSYL-D-GLYCERATE TRANSPORT/METABOLISM SYSTEM REPRESSOR MNGR-RELATED"/>
    <property type="match status" value="1"/>
</dbReference>
<dbReference type="CDD" id="cd07377">
    <property type="entry name" value="WHTH_GntR"/>
    <property type="match status" value="1"/>
</dbReference>